<dbReference type="OrthoDB" id="5182747at2"/>
<dbReference type="Pfam" id="PF10604">
    <property type="entry name" value="Polyketide_cyc2"/>
    <property type="match status" value="1"/>
</dbReference>
<dbReference type="RefSeq" id="WP_083405545.1">
    <property type="nucleotide sequence ID" value="NZ_LT629971.1"/>
</dbReference>
<dbReference type="InterPro" id="IPR023393">
    <property type="entry name" value="START-like_dom_sf"/>
</dbReference>
<dbReference type="InterPro" id="IPR019587">
    <property type="entry name" value="Polyketide_cyclase/dehydratase"/>
</dbReference>
<keyword evidence="2" id="KW-1185">Reference proteome</keyword>
<dbReference type="Gene3D" id="3.30.530.20">
    <property type="match status" value="1"/>
</dbReference>
<name>A0A1H6IF52_MYCRU</name>
<accession>A0A1H6IF52</accession>
<evidence type="ECO:0000313" key="1">
    <source>
        <dbReference type="EMBL" id="SEH47049.1"/>
    </source>
</evidence>
<proteinExistence type="predicted"/>
<dbReference type="AlphaFoldDB" id="A0A1H6IF52"/>
<evidence type="ECO:0000313" key="2">
    <source>
        <dbReference type="Proteomes" id="UP000182915"/>
    </source>
</evidence>
<dbReference type="EMBL" id="LT629971">
    <property type="protein sequence ID" value="SEH47049.1"/>
    <property type="molecule type" value="Genomic_DNA"/>
</dbReference>
<dbReference type="CDD" id="cd07821">
    <property type="entry name" value="PYR_PYL_RCAR_like"/>
    <property type="match status" value="1"/>
</dbReference>
<protein>
    <submittedName>
        <fullName evidence="1">Polyketide cyclase / dehydrase and lipid transport</fullName>
    </submittedName>
</protein>
<dbReference type="STRING" id="370526.SAMN04489835_0173"/>
<gene>
    <name evidence="1" type="ORF">SAMN04489835_0173</name>
</gene>
<organism evidence="1 2">
    <name type="scientific">Mycolicibacterium rutilum</name>
    <name type="common">Mycobacterium rutilum</name>
    <dbReference type="NCBI Taxonomy" id="370526"/>
    <lineage>
        <taxon>Bacteria</taxon>
        <taxon>Bacillati</taxon>
        <taxon>Actinomycetota</taxon>
        <taxon>Actinomycetes</taxon>
        <taxon>Mycobacteriales</taxon>
        <taxon>Mycobacteriaceae</taxon>
        <taxon>Mycolicibacterium</taxon>
    </lineage>
</organism>
<reference evidence="2" key="1">
    <citation type="submission" date="2016-10" db="EMBL/GenBank/DDBJ databases">
        <authorList>
            <person name="Varghese N."/>
            <person name="Submissions S."/>
        </authorList>
    </citation>
    <scope>NUCLEOTIDE SEQUENCE [LARGE SCALE GENOMIC DNA]</scope>
    <source>
        <strain evidence="2">DSM 45405</strain>
    </source>
</reference>
<dbReference type="Proteomes" id="UP000182915">
    <property type="component" value="Chromosome I"/>
</dbReference>
<sequence>MAEIDRSRTLAATPTQIWTVLSDFGALSAWVDKVDHSCILERGPDGEMVGTTRRVQMGRNTVVERVTECDPQYVLAYAIEGLPKFLGRLGNRWTLEATSAGDTVVTITSSARIGAGKTQQLVERLACRLVARESDGMLAGLAQRLENTRD</sequence>
<dbReference type="SUPFAM" id="SSF55961">
    <property type="entry name" value="Bet v1-like"/>
    <property type="match status" value="1"/>
</dbReference>